<keyword evidence="4 6" id="KW-1133">Transmembrane helix</keyword>
<evidence type="ECO:0000313" key="7">
    <source>
        <dbReference type="EMBL" id="BBP91118.1"/>
    </source>
</evidence>
<evidence type="ECO:0000256" key="6">
    <source>
        <dbReference type="SAM" id="Phobius"/>
    </source>
</evidence>
<dbReference type="EMBL" id="AP021906">
    <property type="protein sequence ID" value="BBP91118.1"/>
    <property type="molecule type" value="Genomic_DNA"/>
</dbReference>
<gene>
    <name evidence="7" type="ORF">BsIDN1_47360</name>
</gene>
<dbReference type="InterPro" id="IPR002549">
    <property type="entry name" value="AI-2E-like"/>
</dbReference>
<evidence type="ECO:0008006" key="9">
    <source>
        <dbReference type="Google" id="ProtNLM"/>
    </source>
</evidence>
<dbReference type="Pfam" id="PF01594">
    <property type="entry name" value="AI-2E_transport"/>
    <property type="match status" value="1"/>
</dbReference>
<name>A0A5S9MDQ1_BACIA</name>
<feature type="transmembrane region" description="Helical" evidence="6">
    <location>
        <begin position="52"/>
        <end position="70"/>
    </location>
</feature>
<feature type="transmembrane region" description="Helical" evidence="6">
    <location>
        <begin position="20"/>
        <end position="40"/>
    </location>
</feature>
<evidence type="ECO:0000256" key="2">
    <source>
        <dbReference type="ARBA" id="ARBA00009773"/>
    </source>
</evidence>
<evidence type="ECO:0000256" key="1">
    <source>
        <dbReference type="ARBA" id="ARBA00004141"/>
    </source>
</evidence>
<comment type="similarity">
    <text evidence="2">Belongs to the autoinducer-2 exporter (AI-2E) (TC 2.A.86) family.</text>
</comment>
<protein>
    <recommendedName>
        <fullName evidence="9">AI-2E family transporter</fullName>
    </recommendedName>
</protein>
<evidence type="ECO:0000313" key="8">
    <source>
        <dbReference type="Proteomes" id="UP000464658"/>
    </source>
</evidence>
<dbReference type="Proteomes" id="UP000464658">
    <property type="component" value="Chromosome"/>
</dbReference>
<evidence type="ECO:0000256" key="3">
    <source>
        <dbReference type="ARBA" id="ARBA00022692"/>
    </source>
</evidence>
<keyword evidence="5 6" id="KW-0472">Membrane</keyword>
<proteinExistence type="inferred from homology"/>
<sequence>MLILLQLDELWMPVFVLLKAVLIPLLIAIFFISYLLYPIVERLHARGLPRTISLLLIYVLFFGGIGFAVYKGAPVMIAQLNELSEQIPVIAETYNGALSHIHHHTSHWPDGLHDRLDRFIVQSETYAANSAERMILSCKVLFDYVLVAALIPFLVFYMVKRHEHDEAGGMVFNAAII</sequence>
<dbReference type="AlphaFoldDB" id="A0A5S9MDQ1"/>
<dbReference type="GO" id="GO:0016020">
    <property type="term" value="C:membrane"/>
    <property type="evidence" value="ECO:0007669"/>
    <property type="project" value="UniProtKB-SubCell"/>
</dbReference>
<organism evidence="7 8">
    <name type="scientific">Bacillus safensis</name>
    <dbReference type="NCBI Taxonomy" id="561879"/>
    <lineage>
        <taxon>Bacteria</taxon>
        <taxon>Bacillati</taxon>
        <taxon>Bacillota</taxon>
        <taxon>Bacilli</taxon>
        <taxon>Bacillales</taxon>
        <taxon>Bacillaceae</taxon>
        <taxon>Bacillus</taxon>
    </lineage>
</organism>
<comment type="subcellular location">
    <subcellularLocation>
        <location evidence="1">Membrane</location>
        <topology evidence="1">Multi-pass membrane protein</topology>
    </subcellularLocation>
</comment>
<evidence type="ECO:0000256" key="5">
    <source>
        <dbReference type="ARBA" id="ARBA00023136"/>
    </source>
</evidence>
<feature type="transmembrane region" description="Helical" evidence="6">
    <location>
        <begin position="141"/>
        <end position="159"/>
    </location>
</feature>
<evidence type="ECO:0000256" key="4">
    <source>
        <dbReference type="ARBA" id="ARBA00022989"/>
    </source>
</evidence>
<keyword evidence="3 6" id="KW-0812">Transmembrane</keyword>
<accession>A0A5S9MDQ1</accession>
<reference evidence="7 8" key="1">
    <citation type="submission" date="2019-12" db="EMBL/GenBank/DDBJ databases">
        <title>Full genome sequence of a Bacillus safensis strain isolated from commercially available natto in Indonesia.</title>
        <authorList>
            <person name="Yoshida M."/>
            <person name="Uomi M."/>
            <person name="Waturangi D."/>
            <person name="Ekaputri J.J."/>
            <person name="Setiamarga D.H.E."/>
        </authorList>
    </citation>
    <scope>NUCLEOTIDE SEQUENCE [LARGE SCALE GENOMIC DNA]</scope>
    <source>
        <strain evidence="7 8">IDN1</strain>
    </source>
</reference>